<dbReference type="Pfam" id="PF01575">
    <property type="entry name" value="MaoC_dehydratas"/>
    <property type="match status" value="1"/>
</dbReference>
<comment type="caution">
    <text evidence="2">The sequence shown here is derived from an EMBL/GenBank/DDBJ whole genome shotgun (WGS) entry which is preliminary data.</text>
</comment>
<name>A0A918QEA0_9CAUL</name>
<keyword evidence="3" id="KW-1185">Reference proteome</keyword>
<dbReference type="GO" id="GO:0004312">
    <property type="term" value="F:fatty acid synthase activity"/>
    <property type="evidence" value="ECO:0007669"/>
    <property type="project" value="InterPro"/>
</dbReference>
<dbReference type="InterPro" id="IPR002539">
    <property type="entry name" value="MaoC-like_dom"/>
</dbReference>
<dbReference type="CDD" id="cd03449">
    <property type="entry name" value="R_hydratase"/>
    <property type="match status" value="1"/>
</dbReference>
<dbReference type="Gene3D" id="3.10.129.10">
    <property type="entry name" value="Hotdog Thioesterase"/>
    <property type="match status" value="1"/>
</dbReference>
<dbReference type="SUPFAM" id="SSF54637">
    <property type="entry name" value="Thioesterase/thiol ester dehydrase-isomerase"/>
    <property type="match status" value="1"/>
</dbReference>
<dbReference type="RefSeq" id="WP_189488289.1">
    <property type="nucleotide sequence ID" value="NZ_BMZB01000005.1"/>
</dbReference>
<feature type="domain" description="MaoC-like" evidence="1">
    <location>
        <begin position="21"/>
        <end position="125"/>
    </location>
</feature>
<proteinExistence type="predicted"/>
<sequence>MSDSAPTVYLEDLMIDQEITRTFQVTDAAISAFAEVSGDHNPIHVDEAYAAASPFKGKVAHGMLAGAYISATVAGGLPGWGTIYVGQTLSFKRAIRPGDEATVHIRVKDINLKTAHVQLQTTVRVRGKVFVDGVAEVLAPKKPVTA</sequence>
<dbReference type="PANTHER" id="PTHR43437">
    <property type="entry name" value="HYDROXYACYL-THIOESTER DEHYDRATASE TYPE 2, MITOCHONDRIAL-RELATED"/>
    <property type="match status" value="1"/>
</dbReference>
<reference evidence="2" key="2">
    <citation type="submission" date="2020-09" db="EMBL/GenBank/DDBJ databases">
        <authorList>
            <person name="Sun Q."/>
            <person name="Kim S."/>
        </authorList>
    </citation>
    <scope>NUCLEOTIDE SEQUENCE</scope>
    <source>
        <strain evidence="2">KCTC 32296</strain>
    </source>
</reference>
<dbReference type="InterPro" id="IPR050965">
    <property type="entry name" value="UPF0336/Enoyl-CoA_hydratase"/>
</dbReference>
<reference evidence="2" key="1">
    <citation type="journal article" date="2014" name="Int. J. Syst. Evol. Microbiol.">
        <title>Complete genome sequence of Corynebacterium casei LMG S-19264T (=DSM 44701T), isolated from a smear-ripened cheese.</title>
        <authorList>
            <consortium name="US DOE Joint Genome Institute (JGI-PGF)"/>
            <person name="Walter F."/>
            <person name="Albersmeier A."/>
            <person name="Kalinowski J."/>
            <person name="Ruckert C."/>
        </authorList>
    </citation>
    <scope>NUCLEOTIDE SEQUENCE</scope>
    <source>
        <strain evidence="2">KCTC 32296</strain>
    </source>
</reference>
<evidence type="ECO:0000313" key="2">
    <source>
        <dbReference type="EMBL" id="GGZ42170.1"/>
    </source>
</evidence>
<organism evidence="2 3">
    <name type="scientific">Asticcacaulis endophyticus</name>
    <dbReference type="NCBI Taxonomy" id="1395890"/>
    <lineage>
        <taxon>Bacteria</taxon>
        <taxon>Pseudomonadati</taxon>
        <taxon>Pseudomonadota</taxon>
        <taxon>Alphaproteobacteria</taxon>
        <taxon>Caulobacterales</taxon>
        <taxon>Caulobacteraceae</taxon>
        <taxon>Asticcacaulis</taxon>
    </lineage>
</organism>
<protein>
    <submittedName>
        <fullName evidence="2">3-hydroxybutyryl-CoA dehydratase</fullName>
    </submittedName>
</protein>
<accession>A0A918QEA0</accession>
<dbReference type="InterPro" id="IPR029069">
    <property type="entry name" value="HotDog_dom_sf"/>
</dbReference>
<dbReference type="GO" id="GO:0006633">
    <property type="term" value="P:fatty acid biosynthetic process"/>
    <property type="evidence" value="ECO:0007669"/>
    <property type="project" value="InterPro"/>
</dbReference>
<evidence type="ECO:0000313" key="3">
    <source>
        <dbReference type="Proteomes" id="UP000662572"/>
    </source>
</evidence>
<evidence type="ECO:0000259" key="1">
    <source>
        <dbReference type="Pfam" id="PF01575"/>
    </source>
</evidence>
<dbReference type="AlphaFoldDB" id="A0A918QEA0"/>
<gene>
    <name evidence="2" type="ORF">GCM10011273_31170</name>
</gene>
<dbReference type="Proteomes" id="UP000662572">
    <property type="component" value="Unassembled WGS sequence"/>
</dbReference>
<dbReference type="PANTHER" id="PTHR43437:SF3">
    <property type="entry name" value="HYDROXYACYL-THIOESTER DEHYDRATASE TYPE 2, MITOCHONDRIAL"/>
    <property type="match status" value="1"/>
</dbReference>
<dbReference type="PRINTS" id="PR01483">
    <property type="entry name" value="FASYNTHASE"/>
</dbReference>
<dbReference type="EMBL" id="BMZB01000005">
    <property type="protein sequence ID" value="GGZ42170.1"/>
    <property type="molecule type" value="Genomic_DNA"/>
</dbReference>
<dbReference type="GO" id="GO:0005835">
    <property type="term" value="C:fatty acid synthase complex"/>
    <property type="evidence" value="ECO:0007669"/>
    <property type="project" value="InterPro"/>
</dbReference>
<dbReference type="GO" id="GO:0019171">
    <property type="term" value="F:(3R)-hydroxyacyl-[acyl-carrier-protein] dehydratase activity"/>
    <property type="evidence" value="ECO:0007669"/>
    <property type="project" value="TreeGrafter"/>
</dbReference>
<dbReference type="InterPro" id="IPR003965">
    <property type="entry name" value="Fatty_acid_synthase"/>
</dbReference>